<evidence type="ECO:0000313" key="2">
    <source>
        <dbReference type="Proteomes" id="UP000616151"/>
    </source>
</evidence>
<comment type="caution">
    <text evidence="1">The sequence shown here is derived from an EMBL/GenBank/DDBJ whole genome shotgun (WGS) entry which is preliminary data.</text>
</comment>
<accession>A0ACC5R2H5</accession>
<dbReference type="Proteomes" id="UP000616151">
    <property type="component" value="Unassembled WGS sequence"/>
</dbReference>
<keyword evidence="2" id="KW-1185">Reference proteome</keyword>
<name>A0ACC5R2H5_9HYPH</name>
<organism evidence="1 2">
    <name type="scientific">Taklimakanibacter albus</name>
    <dbReference type="NCBI Taxonomy" id="2800327"/>
    <lineage>
        <taxon>Bacteria</taxon>
        <taxon>Pseudomonadati</taxon>
        <taxon>Pseudomonadota</taxon>
        <taxon>Alphaproteobacteria</taxon>
        <taxon>Hyphomicrobiales</taxon>
        <taxon>Aestuariivirgaceae</taxon>
        <taxon>Taklimakanibacter</taxon>
    </lineage>
</organism>
<sequence>MALRDIWAEYEGAWAETDPGKRAETLGRTLDGTFVYVDPNIRTEGRDQLSHYIGELQKTIPGLRIVTNGFAEHHESCLVNWTLEDGQRTAIAAGVTCGERAASGLLGKASVFYGPA</sequence>
<protein>
    <submittedName>
        <fullName evidence="1">Uncharacterized protein</fullName>
    </submittedName>
</protein>
<gene>
    <name evidence="1" type="ORF">JHL16_10755</name>
</gene>
<proteinExistence type="predicted"/>
<dbReference type="EMBL" id="JAENHL010000006">
    <property type="protein sequence ID" value="MBK1866834.1"/>
    <property type="molecule type" value="Genomic_DNA"/>
</dbReference>
<reference evidence="1" key="1">
    <citation type="submission" date="2021-01" db="EMBL/GenBank/DDBJ databases">
        <authorList>
            <person name="Sun Q."/>
        </authorList>
    </citation>
    <scope>NUCLEOTIDE SEQUENCE</scope>
    <source>
        <strain evidence="1">YIM B02566</strain>
    </source>
</reference>
<evidence type="ECO:0000313" key="1">
    <source>
        <dbReference type="EMBL" id="MBK1866834.1"/>
    </source>
</evidence>